<evidence type="ECO:0000256" key="1">
    <source>
        <dbReference type="SAM" id="MobiDB-lite"/>
    </source>
</evidence>
<dbReference type="GeneID" id="81359101"/>
<dbReference type="Proteomes" id="UP001149074">
    <property type="component" value="Unassembled WGS sequence"/>
</dbReference>
<dbReference type="AlphaFoldDB" id="A0A9W9EW42"/>
<organism evidence="2 3">
    <name type="scientific">Penicillium argentinense</name>
    <dbReference type="NCBI Taxonomy" id="1131581"/>
    <lineage>
        <taxon>Eukaryota</taxon>
        <taxon>Fungi</taxon>
        <taxon>Dikarya</taxon>
        <taxon>Ascomycota</taxon>
        <taxon>Pezizomycotina</taxon>
        <taxon>Eurotiomycetes</taxon>
        <taxon>Eurotiomycetidae</taxon>
        <taxon>Eurotiales</taxon>
        <taxon>Aspergillaceae</taxon>
        <taxon>Penicillium</taxon>
    </lineage>
</organism>
<proteinExistence type="predicted"/>
<evidence type="ECO:0000313" key="2">
    <source>
        <dbReference type="EMBL" id="KAJ5088946.1"/>
    </source>
</evidence>
<dbReference type="RefSeq" id="XP_056470928.1">
    <property type="nucleotide sequence ID" value="XM_056620122.1"/>
</dbReference>
<evidence type="ECO:0000313" key="3">
    <source>
        <dbReference type="Proteomes" id="UP001149074"/>
    </source>
</evidence>
<comment type="caution">
    <text evidence="2">The sequence shown here is derived from an EMBL/GenBank/DDBJ whole genome shotgun (WGS) entry which is preliminary data.</text>
</comment>
<reference evidence="2" key="2">
    <citation type="journal article" date="2023" name="IMA Fungus">
        <title>Comparative genomic study of the Penicillium genus elucidates a diverse pangenome and 15 lateral gene transfer events.</title>
        <authorList>
            <person name="Petersen C."/>
            <person name="Sorensen T."/>
            <person name="Nielsen M.R."/>
            <person name="Sondergaard T.E."/>
            <person name="Sorensen J.L."/>
            <person name="Fitzpatrick D.A."/>
            <person name="Frisvad J.C."/>
            <person name="Nielsen K.L."/>
        </authorList>
    </citation>
    <scope>NUCLEOTIDE SEQUENCE</scope>
    <source>
        <strain evidence="2">IBT 30761</strain>
    </source>
</reference>
<gene>
    <name evidence="2" type="ORF">N7532_007630</name>
</gene>
<keyword evidence="3" id="KW-1185">Reference proteome</keyword>
<reference evidence="2" key="1">
    <citation type="submission" date="2022-11" db="EMBL/GenBank/DDBJ databases">
        <authorList>
            <person name="Petersen C."/>
        </authorList>
    </citation>
    <scope>NUCLEOTIDE SEQUENCE</scope>
    <source>
        <strain evidence="2">IBT 30761</strain>
    </source>
</reference>
<sequence length="118" mass="12911">MDSAVAFLRETARSPRRSQFGRDGGKSAGFRDARTACTARLPNWAFSSTTTSTPGYIEDSCKRRRAEQGFRASTWGADGRETCRNVELRRPAKSSQMLIAGRAQPPIACVHTHVPGVP</sequence>
<protein>
    <submittedName>
        <fullName evidence="2">Uncharacterized protein</fullName>
    </submittedName>
</protein>
<dbReference type="EMBL" id="JAPQKI010000009">
    <property type="protein sequence ID" value="KAJ5088946.1"/>
    <property type="molecule type" value="Genomic_DNA"/>
</dbReference>
<accession>A0A9W9EW42</accession>
<name>A0A9W9EW42_9EURO</name>
<feature type="region of interest" description="Disordered" evidence="1">
    <location>
        <begin position="1"/>
        <end position="30"/>
    </location>
</feature>